<dbReference type="SUPFAM" id="SSF58100">
    <property type="entry name" value="Bacterial hemolysins"/>
    <property type="match status" value="1"/>
</dbReference>
<feature type="transmembrane region" description="Helical" evidence="2">
    <location>
        <begin position="245"/>
        <end position="262"/>
    </location>
</feature>
<dbReference type="InterPro" id="IPR052785">
    <property type="entry name" value="Enterotoxin_cmpnt"/>
</dbReference>
<sequence length="384" mass="41105">MDALKKQFFPFTLNPLSNVVSIAALGSVPAALRASNDLPIDQQLADAFNANNDVMAYVLGITNTQLPTITPAPSWYSTFQTAFSNAQIHANAWYGISANLVSIPNAIAGYGIAFNVSMSTINSLIAVLQVDPGNTQAISSLKQQFTGLISQLRAFSQSAVSVHQSINDYSNNLIQDSQILAKAVTDSTQQQDVNRDQVRQYQAKIEEMRKQIKTWQVVETASAIGAGVAFFAGAVIAIFSLGFGLAFGIVGAAAGIATMVAAEVKIKQLRSEIEADTTRMNAVTQQSASLAALNDQLNKLIQLSQSAGSLIGLLLNVWEELEGELNTVLTDLGNCKGNVNNLNLPELQRNLNLANQDWQTLVGLCNSVASIKYNQATPAKANIQ</sequence>
<feature type="coiled-coil region" evidence="1">
    <location>
        <begin position="191"/>
        <end position="218"/>
    </location>
</feature>
<dbReference type="Gene3D" id="1.20.1170.10">
    <property type="match status" value="1"/>
</dbReference>
<dbReference type="InterPro" id="IPR008414">
    <property type="entry name" value="HBL"/>
</dbReference>
<proteinExistence type="predicted"/>
<keyword evidence="2" id="KW-1133">Transmembrane helix</keyword>
<dbReference type="PANTHER" id="PTHR38443">
    <property type="match status" value="1"/>
</dbReference>
<organism evidence="3 4">
    <name type="scientific">Pseudomonas putida</name>
    <name type="common">Arthrobacter siderocapsulatus</name>
    <dbReference type="NCBI Taxonomy" id="303"/>
    <lineage>
        <taxon>Bacteria</taxon>
        <taxon>Pseudomonadati</taxon>
        <taxon>Pseudomonadota</taxon>
        <taxon>Gammaproteobacteria</taxon>
        <taxon>Pseudomonadales</taxon>
        <taxon>Pseudomonadaceae</taxon>
        <taxon>Pseudomonas</taxon>
    </lineage>
</organism>
<dbReference type="EMBL" id="CP026115">
    <property type="protein sequence ID" value="QHG65818.1"/>
    <property type="molecule type" value="Genomic_DNA"/>
</dbReference>
<feature type="transmembrane region" description="Helical" evidence="2">
    <location>
        <begin position="217"/>
        <end position="239"/>
    </location>
</feature>
<dbReference type="Pfam" id="PF05791">
    <property type="entry name" value="Bacillus_HBL"/>
    <property type="match status" value="1"/>
</dbReference>
<name>A0A6I6Y2H5_PSEPU</name>
<gene>
    <name evidence="3" type="ORF">C2H86_16020</name>
</gene>
<protein>
    <submittedName>
        <fullName evidence="3">HBL/NHE enterotoxin family protein</fullName>
    </submittedName>
</protein>
<evidence type="ECO:0000256" key="1">
    <source>
        <dbReference type="SAM" id="Coils"/>
    </source>
</evidence>
<dbReference type="AlphaFoldDB" id="A0A6I6Y2H5"/>
<keyword evidence="1" id="KW-0175">Coiled coil</keyword>
<dbReference type="Proteomes" id="UP000464480">
    <property type="component" value="Chromosome"/>
</dbReference>
<accession>A0A6I6Y2H5</accession>
<keyword evidence="2" id="KW-0812">Transmembrane</keyword>
<dbReference type="GO" id="GO:0016020">
    <property type="term" value="C:membrane"/>
    <property type="evidence" value="ECO:0007669"/>
    <property type="project" value="InterPro"/>
</dbReference>
<evidence type="ECO:0000313" key="3">
    <source>
        <dbReference type="EMBL" id="QHG65818.1"/>
    </source>
</evidence>
<feature type="coiled-coil region" evidence="1">
    <location>
        <begin position="259"/>
        <end position="286"/>
    </location>
</feature>
<evidence type="ECO:0000313" key="4">
    <source>
        <dbReference type="Proteomes" id="UP000464480"/>
    </source>
</evidence>
<keyword evidence="2" id="KW-0472">Membrane</keyword>
<reference evidence="3 4" key="1">
    <citation type="submission" date="2020-02" db="EMBL/GenBank/DDBJ databases">
        <title>Pseudomonas Putida W5 Complete Genome Assembly.</title>
        <authorList>
            <person name="Yuan Z.-C."/>
            <person name="Shaw G.A."/>
            <person name="Cusano A.D."/>
            <person name="Caddey B.J."/>
            <person name="Weselowski B.J."/>
        </authorList>
    </citation>
    <scope>NUCLEOTIDE SEQUENCE [LARGE SCALE GENOMIC DNA]</scope>
    <source>
        <strain evidence="3 4">W5</strain>
    </source>
</reference>
<dbReference type="PANTHER" id="PTHR38443:SF2">
    <property type="entry name" value="NON-HEMOLYTIC ENTEROTOXIN LYTIC COMPONENT L1"/>
    <property type="match status" value="1"/>
</dbReference>
<evidence type="ECO:0000256" key="2">
    <source>
        <dbReference type="SAM" id="Phobius"/>
    </source>
</evidence>
<dbReference type="RefSeq" id="WP_159411130.1">
    <property type="nucleotide sequence ID" value="NZ_CP026115.2"/>
</dbReference>